<dbReference type="InterPro" id="IPR013766">
    <property type="entry name" value="Thioredoxin_domain"/>
</dbReference>
<accession>A0ABU4RTQ4</accession>
<evidence type="ECO:0000256" key="1">
    <source>
        <dbReference type="ARBA" id="ARBA00023284"/>
    </source>
</evidence>
<dbReference type="Proteomes" id="UP001274321">
    <property type="component" value="Unassembled WGS sequence"/>
</dbReference>
<reference evidence="3 4" key="1">
    <citation type="submission" date="2023-11" db="EMBL/GenBank/DDBJ databases">
        <authorList>
            <person name="Bao R."/>
        </authorList>
    </citation>
    <scope>NUCLEOTIDE SEQUENCE [LARGE SCALE GENOMIC DNA]</scope>
    <source>
        <strain evidence="3 4">PJ23</strain>
    </source>
</reference>
<dbReference type="InterPro" id="IPR050553">
    <property type="entry name" value="Thioredoxin_ResA/DsbE_sf"/>
</dbReference>
<keyword evidence="1" id="KW-0676">Redox-active center</keyword>
<evidence type="ECO:0000313" key="4">
    <source>
        <dbReference type="Proteomes" id="UP001274321"/>
    </source>
</evidence>
<dbReference type="PROSITE" id="PS51352">
    <property type="entry name" value="THIOREDOXIN_2"/>
    <property type="match status" value="1"/>
</dbReference>
<dbReference type="InterPro" id="IPR000866">
    <property type="entry name" value="AhpC/TSA"/>
</dbReference>
<dbReference type="InterPro" id="IPR036249">
    <property type="entry name" value="Thioredoxin-like_sf"/>
</dbReference>
<keyword evidence="4" id="KW-1185">Reference proteome</keyword>
<evidence type="ECO:0000259" key="2">
    <source>
        <dbReference type="PROSITE" id="PS51352"/>
    </source>
</evidence>
<dbReference type="Pfam" id="PF00578">
    <property type="entry name" value="AhpC-TSA"/>
    <property type="match status" value="1"/>
</dbReference>
<proteinExistence type="predicted"/>
<name>A0ABU4RTQ4_9HYPH</name>
<dbReference type="SUPFAM" id="SSF52833">
    <property type="entry name" value="Thioredoxin-like"/>
    <property type="match status" value="1"/>
</dbReference>
<dbReference type="Gene3D" id="3.40.30.10">
    <property type="entry name" value="Glutaredoxin"/>
    <property type="match status" value="1"/>
</dbReference>
<gene>
    <name evidence="3" type="ORF">SCD90_15435</name>
</gene>
<sequence>MFGGAPADAAHGLKPWAQDSSPGLSLDQLDGGAFELATSTDSITIVHFFATWCEPCVEEMASLQALHIGAGNAVTILAVDVGEVDARVRRFFSEHPVGFAILLDRDRAAMKAWGVEGLPTSFVLAPGLRPALKADEPVDWAADGMLSRLLALSPEQTTITNREDKVP</sequence>
<comment type="caution">
    <text evidence="3">The sequence shown here is derived from an EMBL/GenBank/DDBJ whole genome shotgun (WGS) entry which is preliminary data.</text>
</comment>
<dbReference type="InterPro" id="IPR017937">
    <property type="entry name" value="Thioredoxin_CS"/>
</dbReference>
<dbReference type="PROSITE" id="PS00194">
    <property type="entry name" value="THIOREDOXIN_1"/>
    <property type="match status" value="1"/>
</dbReference>
<feature type="domain" description="Thioredoxin" evidence="2">
    <location>
        <begin position="1"/>
        <end position="154"/>
    </location>
</feature>
<dbReference type="PANTHER" id="PTHR42852:SF13">
    <property type="entry name" value="PROTEIN DIPZ"/>
    <property type="match status" value="1"/>
</dbReference>
<dbReference type="CDD" id="cd02966">
    <property type="entry name" value="TlpA_like_family"/>
    <property type="match status" value="1"/>
</dbReference>
<protein>
    <submittedName>
        <fullName evidence="3">TlpA disulfide reductase family protein</fullName>
    </submittedName>
</protein>
<dbReference type="EMBL" id="JAXAFJ010000012">
    <property type="protein sequence ID" value="MDX6807459.1"/>
    <property type="molecule type" value="Genomic_DNA"/>
</dbReference>
<organism evidence="3 4">
    <name type="scientific">Terrihabitans rhizophilus</name>
    <dbReference type="NCBI Taxonomy" id="3092662"/>
    <lineage>
        <taxon>Bacteria</taxon>
        <taxon>Pseudomonadati</taxon>
        <taxon>Pseudomonadota</taxon>
        <taxon>Alphaproteobacteria</taxon>
        <taxon>Hyphomicrobiales</taxon>
        <taxon>Terrihabitans</taxon>
    </lineage>
</organism>
<dbReference type="PANTHER" id="PTHR42852">
    <property type="entry name" value="THIOL:DISULFIDE INTERCHANGE PROTEIN DSBE"/>
    <property type="match status" value="1"/>
</dbReference>
<dbReference type="RefSeq" id="WP_319845595.1">
    <property type="nucleotide sequence ID" value="NZ_JAXAFJ010000012.1"/>
</dbReference>
<evidence type="ECO:0000313" key="3">
    <source>
        <dbReference type="EMBL" id="MDX6807459.1"/>
    </source>
</evidence>